<feature type="region of interest" description="Disordered" evidence="1">
    <location>
        <begin position="119"/>
        <end position="195"/>
    </location>
</feature>
<name>A0A1M2VZQ2_TRAPU</name>
<sequence length="278" mass="30011">MISTKEHAPVHFPLYVTPLLSMRNPAPPGSQTEMYAVALFPEHPLKIGDAVHLHLLCPLNWRPGGGLETLQQAPAIPLEIKGWISGERERSELEVEFVVRNEDEDATVRRAFIRASADPRMSATPTLPAGNRGLRHSERRMEQRSKVARGSVAGPRLEVARGGPVGPPHVEGERGSDPGAQSHGTEGRVGGLARASDRGRWVVCTSLTTTATTGGARPPDKDRRARGCYATPGPTRQIPLPWLTPSGRSRRGRSVGVGGNMGRSSETPGRGPRDLYQS</sequence>
<keyword evidence="3" id="KW-1185">Reference proteome</keyword>
<organism evidence="2 3">
    <name type="scientific">Trametes pubescens</name>
    <name type="common">White-rot fungus</name>
    <dbReference type="NCBI Taxonomy" id="154538"/>
    <lineage>
        <taxon>Eukaryota</taxon>
        <taxon>Fungi</taxon>
        <taxon>Dikarya</taxon>
        <taxon>Basidiomycota</taxon>
        <taxon>Agaricomycotina</taxon>
        <taxon>Agaricomycetes</taxon>
        <taxon>Polyporales</taxon>
        <taxon>Polyporaceae</taxon>
        <taxon>Trametes</taxon>
    </lineage>
</organism>
<dbReference type="OMA" id="TEMYAVA"/>
<gene>
    <name evidence="2" type="ORF">TRAPUB_10381</name>
</gene>
<protein>
    <submittedName>
        <fullName evidence="2">Uncharacterized protein</fullName>
    </submittedName>
</protein>
<evidence type="ECO:0000313" key="3">
    <source>
        <dbReference type="Proteomes" id="UP000184267"/>
    </source>
</evidence>
<feature type="compositionally biased region" description="Basic and acidic residues" evidence="1">
    <location>
        <begin position="135"/>
        <end position="145"/>
    </location>
</feature>
<accession>A0A1M2VZQ2</accession>
<evidence type="ECO:0000256" key="1">
    <source>
        <dbReference type="SAM" id="MobiDB-lite"/>
    </source>
</evidence>
<dbReference type="EMBL" id="MNAD01000432">
    <property type="protein sequence ID" value="OJT13068.1"/>
    <property type="molecule type" value="Genomic_DNA"/>
</dbReference>
<evidence type="ECO:0000313" key="2">
    <source>
        <dbReference type="EMBL" id="OJT13068.1"/>
    </source>
</evidence>
<dbReference type="Proteomes" id="UP000184267">
    <property type="component" value="Unassembled WGS sequence"/>
</dbReference>
<proteinExistence type="predicted"/>
<dbReference type="AlphaFoldDB" id="A0A1M2VZQ2"/>
<dbReference type="OrthoDB" id="2808148at2759"/>
<reference evidence="2 3" key="1">
    <citation type="submission" date="2016-10" db="EMBL/GenBank/DDBJ databases">
        <title>Genome sequence of the basidiomycete white-rot fungus Trametes pubescens.</title>
        <authorList>
            <person name="Makela M.R."/>
            <person name="Granchi Z."/>
            <person name="Peng M."/>
            <person name="De Vries R.P."/>
            <person name="Grigoriev I."/>
            <person name="Riley R."/>
            <person name="Hilden K."/>
        </authorList>
    </citation>
    <scope>NUCLEOTIDE SEQUENCE [LARGE SCALE GENOMIC DNA]</scope>
    <source>
        <strain evidence="2 3">FBCC735</strain>
    </source>
</reference>
<feature type="region of interest" description="Disordered" evidence="1">
    <location>
        <begin position="210"/>
        <end position="278"/>
    </location>
</feature>
<comment type="caution">
    <text evidence="2">The sequence shown here is derived from an EMBL/GenBank/DDBJ whole genome shotgun (WGS) entry which is preliminary data.</text>
</comment>